<evidence type="ECO:0008006" key="19">
    <source>
        <dbReference type="Google" id="ProtNLM"/>
    </source>
</evidence>
<evidence type="ECO:0000313" key="17">
    <source>
        <dbReference type="EMBL" id="KKO71351.1"/>
    </source>
</evidence>
<feature type="region of interest" description="Disordered" evidence="14">
    <location>
        <begin position="1"/>
        <end position="26"/>
    </location>
</feature>
<dbReference type="InterPro" id="IPR039426">
    <property type="entry name" value="TonB-dep_rcpt-like"/>
</dbReference>
<dbReference type="AlphaFoldDB" id="A0A171KR34"/>
<protein>
    <recommendedName>
        <fullName evidence="19">Ferric enterobactin receptor</fullName>
    </recommendedName>
</protein>
<keyword evidence="10 11" id="KW-0998">Cell outer membrane</keyword>
<evidence type="ECO:0000313" key="18">
    <source>
        <dbReference type="Proteomes" id="UP000078084"/>
    </source>
</evidence>
<evidence type="ECO:0000256" key="6">
    <source>
        <dbReference type="ARBA" id="ARBA00022729"/>
    </source>
</evidence>
<dbReference type="InterPro" id="IPR000531">
    <property type="entry name" value="Beta-barrel_TonB"/>
</dbReference>
<dbReference type="SUPFAM" id="SSF56935">
    <property type="entry name" value="Porins"/>
    <property type="match status" value="1"/>
</dbReference>
<gene>
    <name evidence="17" type="ORF">AAV32_12035</name>
</gene>
<dbReference type="GO" id="GO:0009279">
    <property type="term" value="C:cell outer membrane"/>
    <property type="evidence" value="ECO:0007669"/>
    <property type="project" value="UniProtKB-SubCell"/>
</dbReference>
<feature type="domain" description="TonB-dependent receptor plug" evidence="16">
    <location>
        <begin position="39"/>
        <end position="156"/>
    </location>
</feature>
<evidence type="ECO:0000256" key="4">
    <source>
        <dbReference type="ARBA" id="ARBA00022452"/>
    </source>
</evidence>
<dbReference type="Gene3D" id="2.170.130.10">
    <property type="entry name" value="TonB-dependent receptor, plug domain"/>
    <property type="match status" value="1"/>
</dbReference>
<dbReference type="PANTHER" id="PTHR30069:SF51">
    <property type="entry name" value="FERRIENTEROBACTIN RECEPTOR"/>
    <property type="match status" value="1"/>
</dbReference>
<keyword evidence="3 11" id="KW-0813">Transport</keyword>
<comment type="caution">
    <text evidence="17">The sequence shown here is derived from an EMBL/GenBank/DDBJ whole genome shotgun (WGS) entry which is preliminary data.</text>
</comment>
<evidence type="ECO:0000256" key="5">
    <source>
        <dbReference type="ARBA" id="ARBA00022692"/>
    </source>
</evidence>
<reference evidence="17 18" key="1">
    <citation type="submission" date="2015-04" db="EMBL/GenBank/DDBJ databases">
        <title>Genome sequence of Kerstersia gyiorum CG1.</title>
        <authorList>
            <person name="Greninger A.L."/>
            <person name="Kozyreva V."/>
            <person name="Chaturvedi V."/>
        </authorList>
    </citation>
    <scope>NUCLEOTIDE SEQUENCE [LARGE SCALE GENOMIC DNA]</scope>
    <source>
        <strain evidence="17 18">CG1</strain>
    </source>
</reference>
<dbReference type="Gene3D" id="2.40.170.20">
    <property type="entry name" value="TonB-dependent receptor, beta-barrel domain"/>
    <property type="match status" value="1"/>
</dbReference>
<dbReference type="Proteomes" id="UP000078084">
    <property type="component" value="Unassembled WGS sequence"/>
</dbReference>
<evidence type="ECO:0000256" key="10">
    <source>
        <dbReference type="ARBA" id="ARBA00023237"/>
    </source>
</evidence>
<feature type="domain" description="TonB-dependent receptor-like beta-barrel" evidence="15">
    <location>
        <begin position="283"/>
        <end position="792"/>
    </location>
</feature>
<dbReference type="EMBL" id="LBNE01000008">
    <property type="protein sequence ID" value="KKO71351.1"/>
    <property type="molecule type" value="Genomic_DNA"/>
</dbReference>
<name>A0A171KR34_9BURK</name>
<dbReference type="InterPro" id="IPR036942">
    <property type="entry name" value="Beta-barrel_TonB_sf"/>
</dbReference>
<dbReference type="PANTHER" id="PTHR30069">
    <property type="entry name" value="TONB-DEPENDENT OUTER MEMBRANE RECEPTOR"/>
    <property type="match status" value="1"/>
</dbReference>
<dbReference type="GO" id="GO:0015344">
    <property type="term" value="F:siderophore uptake transmembrane transporter activity"/>
    <property type="evidence" value="ECO:0007669"/>
    <property type="project" value="TreeGrafter"/>
</dbReference>
<evidence type="ECO:0000256" key="7">
    <source>
        <dbReference type="ARBA" id="ARBA00023077"/>
    </source>
</evidence>
<evidence type="ECO:0000256" key="8">
    <source>
        <dbReference type="ARBA" id="ARBA00023136"/>
    </source>
</evidence>
<evidence type="ECO:0000259" key="16">
    <source>
        <dbReference type="Pfam" id="PF07715"/>
    </source>
</evidence>
<dbReference type="CDD" id="cd01347">
    <property type="entry name" value="ligand_gated_channel"/>
    <property type="match status" value="1"/>
</dbReference>
<keyword evidence="6" id="KW-0732">Signal</keyword>
<sequence length="834" mass="92629">MPNADTRPADAATRTSPANGSPVSELESVTVEGLYERRQTTGQSVISAQDIRKMPVTNDLAEIIRKQPGAALTTASTSGQYGNKRQISLRGMGPENTLILIDGRPVLSRNAVRMGWRGDRNTRGDTNWIPAEMVDSIRVIRGPAAAIYGNGAAGGVVNIITKKAGETWSTALSTTQTRPQDGKEGDGQRYNFSLMGPLTDSLSLRLYGNYNRIEEDAWDINREHEGERSELLNGTHCDVYGNHCRTGYYSYVKTFTAGREGLVNKDGDILLSWRPSARQTLSAGFSYGRQDNLYSGEAAYNNIQNGQIVIDGFKDPRYSQYGGKQVYYMGTDVSELLGTTTNSTTRKAYALSHDLQWERASVRSFLQVEETDINRLVEGLAGGGAGSLLSSTTSISQKAMTSRTRSNLRTTTLKSEWALPFSLLGTGHFLTAGVEYQHSRLNDPESMSQSLANLKFSFNVPGFDPDIERSPQTSASIWSVFLADEIEPWAGMLITPAIRYDHHSLIESAISPSLNLQQAVGGGMTLHAGIGQTYKAPNLYQLNPNYLLYSNGNGCFHLQRRSYSGQEQVFRSPCFLQGNDRLKPEASINMELGIEYQGERLSGTLTYFRNDYRNRIEAGTNRRHSENTYTQDGLLDLLSIDIYRWVNVRKTLLEGLEGSVQWDITDSLQWTNAFSYMHRFETYDKDLSNAYYTAALDNTINAARAADLIAVLPRYTLVSNLNWQATPALMLSLTGSFYGTQKPAQLNEHNISEGFYARDLVSDERKAYMILDFASSFEWNRHITLSAGIKNVLDRRLYRLGNATSYNTAAVRGAGANTYNEPGRAFYLGLNAQF</sequence>
<dbReference type="InterPro" id="IPR010917">
    <property type="entry name" value="TonB_rcpt_CS"/>
</dbReference>
<evidence type="ECO:0000256" key="13">
    <source>
        <dbReference type="RuleBase" id="RU003357"/>
    </source>
</evidence>
<dbReference type="NCBIfam" id="NF010048">
    <property type="entry name" value="PRK13524.1"/>
    <property type="match status" value="1"/>
</dbReference>
<dbReference type="GO" id="GO:0042912">
    <property type="term" value="F:colicin transmembrane transporter activity"/>
    <property type="evidence" value="ECO:0007669"/>
    <property type="project" value="TreeGrafter"/>
</dbReference>
<dbReference type="STRING" id="206506.AAV32_12035"/>
<keyword evidence="8 11" id="KW-0472">Membrane</keyword>
<dbReference type="PROSITE" id="PS52016">
    <property type="entry name" value="TONB_DEPENDENT_REC_3"/>
    <property type="match status" value="1"/>
</dbReference>
<dbReference type="InterPro" id="IPR058134">
    <property type="entry name" value="PirA/FepA/PfeA"/>
</dbReference>
<keyword evidence="4 11" id="KW-1134">Transmembrane beta strand</keyword>
<proteinExistence type="inferred from homology"/>
<comment type="subcellular location">
    <subcellularLocation>
        <location evidence="1 11">Cell outer membrane</location>
        <topology evidence="1 11">Multi-pass membrane protein</topology>
    </subcellularLocation>
</comment>
<evidence type="ECO:0000256" key="1">
    <source>
        <dbReference type="ARBA" id="ARBA00004571"/>
    </source>
</evidence>
<dbReference type="InterPro" id="IPR012910">
    <property type="entry name" value="Plug_dom"/>
</dbReference>
<accession>A0A171KR34</accession>
<comment type="similarity">
    <text evidence="2 11 13">Belongs to the TonB-dependent receptor family.</text>
</comment>
<evidence type="ECO:0000256" key="11">
    <source>
        <dbReference type="PROSITE-ProRule" id="PRU01360"/>
    </source>
</evidence>
<evidence type="ECO:0000256" key="14">
    <source>
        <dbReference type="SAM" id="MobiDB-lite"/>
    </source>
</evidence>
<evidence type="ECO:0000256" key="9">
    <source>
        <dbReference type="ARBA" id="ARBA00023170"/>
    </source>
</evidence>
<dbReference type="GO" id="GO:0044718">
    <property type="term" value="P:siderophore transmembrane transport"/>
    <property type="evidence" value="ECO:0007669"/>
    <property type="project" value="TreeGrafter"/>
</dbReference>
<dbReference type="GO" id="GO:0042931">
    <property type="term" value="F:enterobactin transmembrane transporter activity"/>
    <property type="evidence" value="ECO:0007669"/>
    <property type="project" value="TreeGrafter"/>
</dbReference>
<evidence type="ECO:0000256" key="2">
    <source>
        <dbReference type="ARBA" id="ARBA00009810"/>
    </source>
</evidence>
<keyword evidence="18" id="KW-1185">Reference proteome</keyword>
<keyword evidence="9" id="KW-0675">Receptor</keyword>
<organism evidence="17 18">
    <name type="scientific">Kerstersia gyiorum</name>
    <dbReference type="NCBI Taxonomy" id="206506"/>
    <lineage>
        <taxon>Bacteria</taxon>
        <taxon>Pseudomonadati</taxon>
        <taxon>Pseudomonadota</taxon>
        <taxon>Betaproteobacteria</taxon>
        <taxon>Burkholderiales</taxon>
        <taxon>Alcaligenaceae</taxon>
        <taxon>Kerstersia</taxon>
    </lineage>
</organism>
<evidence type="ECO:0000256" key="3">
    <source>
        <dbReference type="ARBA" id="ARBA00022448"/>
    </source>
</evidence>
<dbReference type="Pfam" id="PF00593">
    <property type="entry name" value="TonB_dep_Rec_b-barrel"/>
    <property type="match status" value="1"/>
</dbReference>
<keyword evidence="7 13" id="KW-0798">TonB box</keyword>
<keyword evidence="5 11" id="KW-0812">Transmembrane</keyword>
<evidence type="ECO:0000256" key="12">
    <source>
        <dbReference type="PROSITE-ProRule" id="PRU10144"/>
    </source>
</evidence>
<dbReference type="PROSITE" id="PS01156">
    <property type="entry name" value="TONB_DEPENDENT_REC_2"/>
    <property type="match status" value="1"/>
</dbReference>
<evidence type="ECO:0000259" key="15">
    <source>
        <dbReference type="Pfam" id="PF00593"/>
    </source>
</evidence>
<dbReference type="InterPro" id="IPR037066">
    <property type="entry name" value="Plug_dom_sf"/>
</dbReference>
<feature type="compositionally biased region" description="Low complexity" evidence="14">
    <location>
        <begin position="1"/>
        <end position="18"/>
    </location>
</feature>
<dbReference type="NCBIfam" id="NF010051">
    <property type="entry name" value="PRK13528.1"/>
    <property type="match status" value="1"/>
</dbReference>
<dbReference type="Pfam" id="PF07715">
    <property type="entry name" value="Plug"/>
    <property type="match status" value="1"/>
</dbReference>
<feature type="short sequence motif" description="TonB C-terminal box" evidence="12">
    <location>
        <begin position="817"/>
        <end position="834"/>
    </location>
</feature>